<dbReference type="SMART" id="SM00862">
    <property type="entry name" value="Trans_reg_C"/>
    <property type="match status" value="1"/>
</dbReference>
<dbReference type="InterPro" id="IPR011990">
    <property type="entry name" value="TPR-like_helical_dom_sf"/>
</dbReference>
<dbReference type="GO" id="GO:0000160">
    <property type="term" value="P:phosphorelay signal transduction system"/>
    <property type="evidence" value="ECO:0007669"/>
    <property type="project" value="InterPro"/>
</dbReference>
<dbReference type="GO" id="GO:0003677">
    <property type="term" value="F:DNA binding"/>
    <property type="evidence" value="ECO:0007669"/>
    <property type="project" value="UniProtKB-UniRule"/>
</dbReference>
<dbReference type="Gene3D" id="1.10.10.10">
    <property type="entry name" value="Winged helix-like DNA-binding domain superfamily/Winged helix DNA-binding domain"/>
    <property type="match status" value="1"/>
</dbReference>
<reference evidence="4 5" key="1">
    <citation type="submission" date="2016-03" db="EMBL/GenBank/DDBJ databases">
        <authorList>
            <person name="Ploux O."/>
        </authorList>
    </citation>
    <scope>NUCLEOTIDE SEQUENCE [LARGE SCALE GENOMIC DNA]</scope>
    <source>
        <strain evidence="4 5">R0</strain>
    </source>
</reference>
<dbReference type="Gene3D" id="1.25.40.10">
    <property type="entry name" value="Tetratricopeptide repeat domain"/>
    <property type="match status" value="1"/>
</dbReference>
<keyword evidence="1 2" id="KW-0238">DNA-binding</keyword>
<name>A0A150WLD6_BDEBC</name>
<evidence type="ECO:0000313" key="5">
    <source>
        <dbReference type="Proteomes" id="UP000075320"/>
    </source>
</evidence>
<evidence type="ECO:0000259" key="3">
    <source>
        <dbReference type="PROSITE" id="PS51755"/>
    </source>
</evidence>
<dbReference type="InterPro" id="IPR036388">
    <property type="entry name" value="WH-like_DNA-bd_sf"/>
</dbReference>
<sequence length="375" mass="43225">MSSSALSISLEIIRLLIRKGDLHEARVKAEDAMKDALILKDRAQWLEATRLFFQCCQELEELGLAQIPMEAVISFLVSAQDTKLQAQAETLISSWLLALGKKEECHDYVQSAINKATGIQDFDTLARALTIYAASLLYDAQNFKTALIQLDKLNTILDGLQQPEMQLTANLLRSYIYTQRGQTDLALPLLWATYEQAKVHGFHLLISSILAQIARVYRDQKQLEEYRIYADVALRGLDRAKTPRVYKLVHASCPPLKEQKASLYDFHIDEKSRTVRERSKGKIDFKNQHILFEMALLFIKNPGHRFNKEELSKSIWNQTYSPDLHDNLIYVSIKRLRTLLEPDLESPKYILRDRKGYYFNPQSIVQFRTSEEVTL</sequence>
<keyword evidence="5" id="KW-1185">Reference proteome</keyword>
<dbReference type="RefSeq" id="WP_061835330.1">
    <property type="nucleotide sequence ID" value="NZ_LUKE01000002.1"/>
</dbReference>
<dbReference type="InterPro" id="IPR016032">
    <property type="entry name" value="Sig_transdc_resp-reg_C-effctor"/>
</dbReference>
<dbReference type="OrthoDB" id="5297248at2"/>
<protein>
    <submittedName>
        <fullName evidence="4">Response regulator</fullName>
    </submittedName>
</protein>
<comment type="caution">
    <text evidence="4">The sequence shown here is derived from an EMBL/GenBank/DDBJ whole genome shotgun (WGS) entry which is preliminary data.</text>
</comment>
<dbReference type="PROSITE" id="PS51755">
    <property type="entry name" value="OMPR_PHOB"/>
    <property type="match status" value="1"/>
</dbReference>
<evidence type="ECO:0000256" key="2">
    <source>
        <dbReference type="PROSITE-ProRule" id="PRU01091"/>
    </source>
</evidence>
<evidence type="ECO:0000256" key="1">
    <source>
        <dbReference type="ARBA" id="ARBA00023125"/>
    </source>
</evidence>
<dbReference type="SUPFAM" id="SSF46894">
    <property type="entry name" value="C-terminal effector domain of the bipartite response regulators"/>
    <property type="match status" value="1"/>
</dbReference>
<dbReference type="AlphaFoldDB" id="A0A150WLD6"/>
<dbReference type="EMBL" id="LUKE01000002">
    <property type="protein sequence ID" value="KYG64819.1"/>
    <property type="molecule type" value="Genomic_DNA"/>
</dbReference>
<accession>A0A150WLD6</accession>
<organism evidence="4 5">
    <name type="scientific">Bdellovibrio bacteriovorus</name>
    <dbReference type="NCBI Taxonomy" id="959"/>
    <lineage>
        <taxon>Bacteria</taxon>
        <taxon>Pseudomonadati</taxon>
        <taxon>Bdellovibrionota</taxon>
        <taxon>Bdellovibrionia</taxon>
        <taxon>Bdellovibrionales</taxon>
        <taxon>Pseudobdellovibrionaceae</taxon>
        <taxon>Bdellovibrio</taxon>
    </lineage>
</organism>
<dbReference type="Proteomes" id="UP000075320">
    <property type="component" value="Unassembled WGS sequence"/>
</dbReference>
<dbReference type="Pfam" id="PF00486">
    <property type="entry name" value="Trans_reg_C"/>
    <property type="match status" value="1"/>
</dbReference>
<dbReference type="SUPFAM" id="SSF48452">
    <property type="entry name" value="TPR-like"/>
    <property type="match status" value="1"/>
</dbReference>
<dbReference type="GO" id="GO:0006355">
    <property type="term" value="P:regulation of DNA-templated transcription"/>
    <property type="evidence" value="ECO:0007669"/>
    <property type="project" value="InterPro"/>
</dbReference>
<evidence type="ECO:0000313" key="4">
    <source>
        <dbReference type="EMBL" id="KYG64819.1"/>
    </source>
</evidence>
<gene>
    <name evidence="4" type="ORF">AZI86_11490</name>
</gene>
<dbReference type="InterPro" id="IPR001867">
    <property type="entry name" value="OmpR/PhoB-type_DNA-bd"/>
</dbReference>
<proteinExistence type="predicted"/>
<feature type="domain" description="OmpR/PhoB-type" evidence="3">
    <location>
        <begin position="258"/>
        <end position="361"/>
    </location>
</feature>
<feature type="DNA-binding region" description="OmpR/PhoB-type" evidence="2">
    <location>
        <begin position="258"/>
        <end position="361"/>
    </location>
</feature>